<dbReference type="EMBL" id="JAUSUQ010000002">
    <property type="protein sequence ID" value="MDQ0338103.1"/>
    <property type="molecule type" value="Genomic_DNA"/>
</dbReference>
<keyword evidence="3" id="KW-0804">Transcription</keyword>
<keyword evidence="4" id="KW-0175">Coiled coil</keyword>
<dbReference type="InterPro" id="IPR008920">
    <property type="entry name" value="TF_FadR/GntR_C"/>
</dbReference>
<feature type="domain" description="HTH gntR-type" evidence="5">
    <location>
        <begin position="21"/>
        <end position="88"/>
    </location>
</feature>
<gene>
    <name evidence="6" type="ORF">J2S00_000886</name>
</gene>
<dbReference type="PANTHER" id="PTHR43537">
    <property type="entry name" value="TRANSCRIPTIONAL REGULATOR, GNTR FAMILY"/>
    <property type="match status" value="1"/>
</dbReference>
<dbReference type="Proteomes" id="UP001232445">
    <property type="component" value="Unassembled WGS sequence"/>
</dbReference>
<evidence type="ECO:0000256" key="1">
    <source>
        <dbReference type="ARBA" id="ARBA00023015"/>
    </source>
</evidence>
<comment type="caution">
    <text evidence="6">The sequence shown here is derived from an EMBL/GenBank/DDBJ whole genome shotgun (WGS) entry which is preliminary data.</text>
</comment>
<dbReference type="RefSeq" id="WP_307335915.1">
    <property type="nucleotide sequence ID" value="NZ_JAUSUQ010000002.1"/>
</dbReference>
<feature type="coiled-coil region" evidence="4">
    <location>
        <begin position="113"/>
        <end position="140"/>
    </location>
</feature>
<organism evidence="6 7">
    <name type="scientific">Caldalkalibacillus uzonensis</name>
    <dbReference type="NCBI Taxonomy" id="353224"/>
    <lineage>
        <taxon>Bacteria</taxon>
        <taxon>Bacillati</taxon>
        <taxon>Bacillota</taxon>
        <taxon>Bacilli</taxon>
        <taxon>Bacillales</taxon>
        <taxon>Bacillaceae</taxon>
        <taxon>Caldalkalibacillus</taxon>
    </lineage>
</organism>
<evidence type="ECO:0000313" key="6">
    <source>
        <dbReference type="EMBL" id="MDQ0338103.1"/>
    </source>
</evidence>
<protein>
    <submittedName>
        <fullName evidence="6">DNA-binding GntR family transcriptional regulator</fullName>
    </submittedName>
</protein>
<dbReference type="Gene3D" id="1.20.120.530">
    <property type="entry name" value="GntR ligand-binding domain-like"/>
    <property type="match status" value="1"/>
</dbReference>
<evidence type="ECO:0000256" key="4">
    <source>
        <dbReference type="SAM" id="Coils"/>
    </source>
</evidence>
<dbReference type="CDD" id="cd07377">
    <property type="entry name" value="WHTH_GntR"/>
    <property type="match status" value="1"/>
</dbReference>
<accession>A0ABU0CPT7</accession>
<dbReference type="GO" id="GO:0003677">
    <property type="term" value="F:DNA binding"/>
    <property type="evidence" value="ECO:0007669"/>
    <property type="project" value="UniProtKB-KW"/>
</dbReference>
<keyword evidence="1" id="KW-0805">Transcription regulation</keyword>
<proteinExistence type="predicted"/>
<dbReference type="PANTHER" id="PTHR43537:SF24">
    <property type="entry name" value="GLUCONATE OPERON TRANSCRIPTIONAL REPRESSOR"/>
    <property type="match status" value="1"/>
</dbReference>
<dbReference type="SUPFAM" id="SSF46785">
    <property type="entry name" value="Winged helix' DNA-binding domain"/>
    <property type="match status" value="1"/>
</dbReference>
<dbReference type="InterPro" id="IPR036388">
    <property type="entry name" value="WH-like_DNA-bd_sf"/>
</dbReference>
<dbReference type="Gene3D" id="1.10.10.10">
    <property type="entry name" value="Winged helix-like DNA-binding domain superfamily/Winged helix DNA-binding domain"/>
    <property type="match status" value="1"/>
</dbReference>
<evidence type="ECO:0000256" key="3">
    <source>
        <dbReference type="ARBA" id="ARBA00023163"/>
    </source>
</evidence>
<reference evidence="6 7" key="1">
    <citation type="submission" date="2023-07" db="EMBL/GenBank/DDBJ databases">
        <title>Genomic Encyclopedia of Type Strains, Phase IV (KMG-IV): sequencing the most valuable type-strain genomes for metagenomic binning, comparative biology and taxonomic classification.</title>
        <authorList>
            <person name="Goeker M."/>
        </authorList>
    </citation>
    <scope>NUCLEOTIDE SEQUENCE [LARGE SCALE GENOMIC DNA]</scope>
    <source>
        <strain evidence="6 7">DSM 17740</strain>
    </source>
</reference>
<evidence type="ECO:0000256" key="2">
    <source>
        <dbReference type="ARBA" id="ARBA00023125"/>
    </source>
</evidence>
<evidence type="ECO:0000313" key="7">
    <source>
        <dbReference type="Proteomes" id="UP001232445"/>
    </source>
</evidence>
<dbReference type="InterPro" id="IPR011711">
    <property type="entry name" value="GntR_C"/>
</dbReference>
<evidence type="ECO:0000259" key="5">
    <source>
        <dbReference type="PROSITE" id="PS50949"/>
    </source>
</evidence>
<keyword evidence="2 6" id="KW-0238">DNA-binding</keyword>
<keyword evidence="7" id="KW-1185">Reference proteome</keyword>
<dbReference type="PROSITE" id="PS50949">
    <property type="entry name" value="HTH_GNTR"/>
    <property type="match status" value="1"/>
</dbReference>
<dbReference type="Pfam" id="PF00392">
    <property type="entry name" value="GntR"/>
    <property type="match status" value="1"/>
</dbReference>
<dbReference type="InterPro" id="IPR036390">
    <property type="entry name" value="WH_DNA-bd_sf"/>
</dbReference>
<dbReference type="SMART" id="SM00895">
    <property type="entry name" value="FCD"/>
    <property type="match status" value="1"/>
</dbReference>
<dbReference type="InterPro" id="IPR000524">
    <property type="entry name" value="Tscrpt_reg_HTH_GntR"/>
</dbReference>
<sequence>MLDKQEKKSDSFLTIDHGQIKSLRDIALEAIKEAIVSGRFKPGDHLKERELSEMMGISTTPIKEALRILGNEGLVRTIPRKGTFVSELVNTSIEEILMLKAYLEGLCARLAAMKATDHELELLEEQVKKMESLLKSNNIEKLAEENTAFHVLIRQISKNPMIIKILENVSTFDKAFRKRALKYQIEAHEGLNEHKGIFEAIKSKNPDLAEFRMKKHILRTLDNVLRHLDKHDKE</sequence>
<dbReference type="Pfam" id="PF07729">
    <property type="entry name" value="FCD"/>
    <property type="match status" value="1"/>
</dbReference>
<dbReference type="SMART" id="SM00345">
    <property type="entry name" value="HTH_GNTR"/>
    <property type="match status" value="1"/>
</dbReference>
<dbReference type="SUPFAM" id="SSF48008">
    <property type="entry name" value="GntR ligand-binding domain-like"/>
    <property type="match status" value="1"/>
</dbReference>
<name>A0ABU0CPT7_9BACI</name>